<dbReference type="PANTHER" id="PTHR30146">
    <property type="entry name" value="LACI-RELATED TRANSCRIPTIONAL REPRESSOR"/>
    <property type="match status" value="1"/>
</dbReference>
<keyword evidence="3" id="KW-0804">Transcription</keyword>
<dbReference type="InterPro" id="IPR010982">
    <property type="entry name" value="Lambda_DNA-bd_dom_sf"/>
</dbReference>
<dbReference type="InterPro" id="IPR000843">
    <property type="entry name" value="HTH_LacI"/>
</dbReference>
<dbReference type="InterPro" id="IPR046335">
    <property type="entry name" value="LacI/GalR-like_sensor"/>
</dbReference>
<dbReference type="InterPro" id="IPR028082">
    <property type="entry name" value="Peripla_BP_I"/>
</dbReference>
<dbReference type="PANTHER" id="PTHR30146:SF149">
    <property type="entry name" value="HTH-TYPE TRANSCRIPTIONAL REGULATOR EBGR"/>
    <property type="match status" value="1"/>
</dbReference>
<organism evidence="5 6">
    <name type="scientific">Candidatus Butyricicoccus avistercoris</name>
    <dbReference type="NCBI Taxonomy" id="2838518"/>
    <lineage>
        <taxon>Bacteria</taxon>
        <taxon>Bacillati</taxon>
        <taxon>Bacillota</taxon>
        <taxon>Clostridia</taxon>
        <taxon>Eubacteriales</taxon>
        <taxon>Butyricicoccaceae</taxon>
        <taxon>Butyricicoccus</taxon>
    </lineage>
</organism>
<evidence type="ECO:0000256" key="3">
    <source>
        <dbReference type="ARBA" id="ARBA00023163"/>
    </source>
</evidence>
<accession>A0A9D1PIA8</accession>
<evidence type="ECO:0000313" key="6">
    <source>
        <dbReference type="Proteomes" id="UP000886808"/>
    </source>
</evidence>
<reference evidence="5" key="1">
    <citation type="journal article" date="2021" name="PeerJ">
        <title>Extensive microbial diversity within the chicken gut microbiome revealed by metagenomics and culture.</title>
        <authorList>
            <person name="Gilroy R."/>
            <person name="Ravi A."/>
            <person name="Getino M."/>
            <person name="Pursley I."/>
            <person name="Horton D.L."/>
            <person name="Alikhan N.F."/>
            <person name="Baker D."/>
            <person name="Gharbi K."/>
            <person name="Hall N."/>
            <person name="Watson M."/>
            <person name="Adriaenssens E.M."/>
            <person name="Foster-Nyarko E."/>
            <person name="Jarju S."/>
            <person name="Secka A."/>
            <person name="Antonio M."/>
            <person name="Oren A."/>
            <person name="Chaudhuri R.R."/>
            <person name="La Ragione R."/>
            <person name="Hildebrand F."/>
            <person name="Pallen M.J."/>
        </authorList>
    </citation>
    <scope>NUCLEOTIDE SEQUENCE</scope>
    <source>
        <strain evidence="5">CHK193-4272</strain>
    </source>
</reference>
<dbReference type="Gene3D" id="3.40.50.2300">
    <property type="match status" value="2"/>
</dbReference>
<dbReference type="GO" id="GO:0003700">
    <property type="term" value="F:DNA-binding transcription factor activity"/>
    <property type="evidence" value="ECO:0007669"/>
    <property type="project" value="TreeGrafter"/>
</dbReference>
<sequence length="338" mass="37952">MATLKELSEYTGFSITTISRVLNNDPTMNVSDATRSKILQAAGELQYKKPNIKQRVIKENNMCFAVAEMLSPAEQLEDPYYLYLKNHAAQRMQDMGCVMVQTVFLDSKYEIVGTEKINGVLAIGIFSEKQIEALQELSKNIVFLDSSPDELKFDSIVLNYRLGVEQAVDALISAGHTKIGFLGPDRKLDQRKRPAPEVRRQYFIDYMKTQGLFNDDLLLEAKMTAKEAHDRITKYLKSGKELPTAIITANEEAAFGAMRAFRENRIKVPRDVSIISFNDTPLSQLTEPPLTSISTHVDAMSKTAVDLLISRAKEQEITIPIKIVVPSSLVERESVSKI</sequence>
<evidence type="ECO:0000256" key="1">
    <source>
        <dbReference type="ARBA" id="ARBA00023015"/>
    </source>
</evidence>
<dbReference type="SMART" id="SM00354">
    <property type="entry name" value="HTH_LACI"/>
    <property type="match status" value="1"/>
</dbReference>
<gene>
    <name evidence="5" type="ORF">H9746_03950</name>
</gene>
<evidence type="ECO:0000256" key="2">
    <source>
        <dbReference type="ARBA" id="ARBA00023125"/>
    </source>
</evidence>
<evidence type="ECO:0000313" key="5">
    <source>
        <dbReference type="EMBL" id="HIV61988.1"/>
    </source>
</evidence>
<keyword evidence="1" id="KW-0805">Transcription regulation</keyword>
<comment type="caution">
    <text evidence="5">The sequence shown here is derived from an EMBL/GenBank/DDBJ whole genome shotgun (WGS) entry which is preliminary data.</text>
</comment>
<dbReference type="AlphaFoldDB" id="A0A9D1PIA8"/>
<dbReference type="CDD" id="cd01392">
    <property type="entry name" value="HTH_LacI"/>
    <property type="match status" value="1"/>
</dbReference>
<keyword evidence="2 5" id="KW-0238">DNA-binding</keyword>
<dbReference type="Pfam" id="PF00356">
    <property type="entry name" value="LacI"/>
    <property type="match status" value="1"/>
</dbReference>
<evidence type="ECO:0000259" key="4">
    <source>
        <dbReference type="PROSITE" id="PS50932"/>
    </source>
</evidence>
<dbReference type="Proteomes" id="UP000886808">
    <property type="component" value="Unassembled WGS sequence"/>
</dbReference>
<dbReference type="Pfam" id="PF13377">
    <property type="entry name" value="Peripla_BP_3"/>
    <property type="match status" value="1"/>
</dbReference>
<dbReference type="CDD" id="cd01544">
    <property type="entry name" value="PBP1_GalR"/>
    <property type="match status" value="1"/>
</dbReference>
<protein>
    <submittedName>
        <fullName evidence="5">LacI family DNA-binding transcriptional regulator</fullName>
    </submittedName>
</protein>
<feature type="domain" description="HTH lacI-type" evidence="4">
    <location>
        <begin position="2"/>
        <end position="58"/>
    </location>
</feature>
<dbReference type="PROSITE" id="PS50932">
    <property type="entry name" value="HTH_LACI_2"/>
    <property type="match status" value="1"/>
</dbReference>
<dbReference type="GO" id="GO:0000976">
    <property type="term" value="F:transcription cis-regulatory region binding"/>
    <property type="evidence" value="ECO:0007669"/>
    <property type="project" value="TreeGrafter"/>
</dbReference>
<name>A0A9D1PIA8_9FIRM</name>
<dbReference type="SUPFAM" id="SSF53822">
    <property type="entry name" value="Periplasmic binding protein-like I"/>
    <property type="match status" value="1"/>
</dbReference>
<dbReference type="SUPFAM" id="SSF47413">
    <property type="entry name" value="lambda repressor-like DNA-binding domains"/>
    <property type="match status" value="1"/>
</dbReference>
<dbReference type="Gene3D" id="1.10.260.40">
    <property type="entry name" value="lambda repressor-like DNA-binding domains"/>
    <property type="match status" value="1"/>
</dbReference>
<reference evidence="5" key="2">
    <citation type="submission" date="2021-04" db="EMBL/GenBank/DDBJ databases">
        <authorList>
            <person name="Gilroy R."/>
        </authorList>
    </citation>
    <scope>NUCLEOTIDE SEQUENCE</scope>
    <source>
        <strain evidence="5">CHK193-4272</strain>
    </source>
</reference>
<proteinExistence type="predicted"/>
<dbReference type="EMBL" id="DXIE01000026">
    <property type="protein sequence ID" value="HIV61988.1"/>
    <property type="molecule type" value="Genomic_DNA"/>
</dbReference>